<name>A0A6G0YJV9_APHCR</name>
<comment type="caution">
    <text evidence="1">The sequence shown here is derived from an EMBL/GenBank/DDBJ whole genome shotgun (WGS) entry which is preliminary data.</text>
</comment>
<keyword evidence="2" id="KW-1185">Reference proteome</keyword>
<proteinExistence type="predicted"/>
<dbReference type="GO" id="GO:0035348">
    <property type="term" value="P:acetyl-CoA transmembrane transport"/>
    <property type="evidence" value="ECO:0007669"/>
    <property type="project" value="InterPro"/>
</dbReference>
<dbReference type="GO" id="GO:0008521">
    <property type="term" value="F:acetyl-CoA transmembrane transporter activity"/>
    <property type="evidence" value="ECO:0007669"/>
    <property type="project" value="InterPro"/>
</dbReference>
<accession>A0A6G0YJV9</accession>
<dbReference type="AlphaFoldDB" id="A0A6G0YJV9"/>
<dbReference type="EMBL" id="VUJU01003697">
    <property type="protein sequence ID" value="KAF0757030.1"/>
    <property type="molecule type" value="Genomic_DNA"/>
</dbReference>
<dbReference type="GO" id="GO:0016020">
    <property type="term" value="C:membrane"/>
    <property type="evidence" value="ECO:0007669"/>
    <property type="project" value="InterPro"/>
</dbReference>
<dbReference type="Proteomes" id="UP000478052">
    <property type="component" value="Unassembled WGS sequence"/>
</dbReference>
<gene>
    <name evidence="1" type="ORF">FWK35_00014232</name>
</gene>
<organism evidence="1 2">
    <name type="scientific">Aphis craccivora</name>
    <name type="common">Cowpea aphid</name>
    <dbReference type="NCBI Taxonomy" id="307492"/>
    <lineage>
        <taxon>Eukaryota</taxon>
        <taxon>Metazoa</taxon>
        <taxon>Ecdysozoa</taxon>
        <taxon>Arthropoda</taxon>
        <taxon>Hexapoda</taxon>
        <taxon>Insecta</taxon>
        <taxon>Pterygota</taxon>
        <taxon>Neoptera</taxon>
        <taxon>Paraneoptera</taxon>
        <taxon>Hemiptera</taxon>
        <taxon>Sternorrhyncha</taxon>
        <taxon>Aphidomorpha</taxon>
        <taxon>Aphidoidea</taxon>
        <taxon>Aphididae</taxon>
        <taxon>Aphidini</taxon>
        <taxon>Aphis</taxon>
        <taxon>Aphis</taxon>
    </lineage>
</organism>
<evidence type="ECO:0000313" key="2">
    <source>
        <dbReference type="Proteomes" id="UP000478052"/>
    </source>
</evidence>
<evidence type="ECO:0000313" key="1">
    <source>
        <dbReference type="EMBL" id="KAF0757030.1"/>
    </source>
</evidence>
<dbReference type="Pfam" id="PF13000">
    <property type="entry name" value="Acatn"/>
    <property type="match status" value="1"/>
</dbReference>
<dbReference type="InterPro" id="IPR024371">
    <property type="entry name" value="AcetylCoA_trans_1-like"/>
</dbReference>
<reference evidence="1 2" key="1">
    <citation type="submission" date="2019-08" db="EMBL/GenBank/DDBJ databases">
        <title>Whole genome of Aphis craccivora.</title>
        <authorList>
            <person name="Voronova N.V."/>
            <person name="Shulinski R.S."/>
            <person name="Bandarenka Y.V."/>
            <person name="Zhorov D.G."/>
            <person name="Warner D."/>
        </authorList>
    </citation>
    <scope>NUCLEOTIDE SEQUENCE [LARGE SCALE GENOMIC DNA]</scope>
    <source>
        <strain evidence="1">180601</strain>
        <tissue evidence="1">Whole Body</tissue>
    </source>
</reference>
<sequence>MVYRNAKTDILKLRPYKIYIVDGWALTILKKLLCVYTCNATDQGMGIMISSVFYVFLTSEDFSNKYLQIMSDVRGVFTLWITGEGYDTAIDTGYPDSPTSNHLTW</sequence>
<protein>
    <submittedName>
        <fullName evidence="1">Acetyl-coenzyme A transporter 1-like isoform X2</fullName>
    </submittedName>
</protein>
<dbReference type="OrthoDB" id="6415790at2759"/>